<dbReference type="EMBL" id="ASPP01021407">
    <property type="protein sequence ID" value="ETO12422.1"/>
    <property type="molecule type" value="Genomic_DNA"/>
</dbReference>
<proteinExistence type="predicted"/>
<dbReference type="Pfam" id="PF02786">
    <property type="entry name" value="CPSase_L_D2"/>
    <property type="match status" value="1"/>
</dbReference>
<protein>
    <submittedName>
        <fullName evidence="8">Methylcrotonyl-CoA carboxylase</fullName>
    </submittedName>
</protein>
<keyword evidence="9" id="KW-1185">Reference proteome</keyword>
<evidence type="ECO:0000256" key="3">
    <source>
        <dbReference type="ARBA" id="ARBA00022840"/>
    </source>
</evidence>
<gene>
    <name evidence="8" type="ORF">RFI_24954</name>
</gene>
<evidence type="ECO:0000313" key="8">
    <source>
        <dbReference type="EMBL" id="ETO12422.1"/>
    </source>
</evidence>
<sequence>MLCVCVYVYVNGYKPGLAEGLRNKMGQSAVDAALAVKYVGAGTVEFLFDPDSHKYYFMEMNTRLQVEHPVTEMIVKRDLVQWQLHVASGNTLPAKQSDLLLHGHSIEARIYAEDPFNNFSSSSGKLHYLRFPERVPESVRVETGVRQGDTITPYYDSMIAKVIAHSDSSRKDALLKLHQCLEDFQVGGICTNIEFLKKTLIHPKFITGGVTTNFIPTHRQELLVPGKIDDMAYIVAALSKLFVTKQTLRRTKADMKASHVWYSDDMIGFTTTGAMQSYVELLPTSGSGGGSEEQNQRLKFGNKSWEVENVRLDSENHLVLQLKNAKLRYQVVTYDNCITVFMDGKRYDFEYPDYELQFESAWEKNLEGWVMPDLSELDAEVAKVVSTIECDVKNVNVANGSNVKTGYDSFFVYIFIS</sequence>
<feature type="non-terminal residue" evidence="8">
    <location>
        <position position="417"/>
    </location>
</feature>
<keyword evidence="3 5" id="KW-0067">ATP-binding</keyword>
<dbReference type="SUPFAM" id="SSF51246">
    <property type="entry name" value="Rudiment single hybrid motif"/>
    <property type="match status" value="1"/>
</dbReference>
<evidence type="ECO:0000313" key="9">
    <source>
        <dbReference type="Proteomes" id="UP000023152"/>
    </source>
</evidence>
<dbReference type="PROSITE" id="PS50979">
    <property type="entry name" value="BC"/>
    <property type="match status" value="1"/>
</dbReference>
<dbReference type="GO" id="GO:0004485">
    <property type="term" value="F:methylcrotonoyl-CoA carboxylase activity"/>
    <property type="evidence" value="ECO:0007669"/>
    <property type="project" value="TreeGrafter"/>
</dbReference>
<evidence type="ECO:0000259" key="7">
    <source>
        <dbReference type="PROSITE" id="PS50979"/>
    </source>
</evidence>
<dbReference type="Proteomes" id="UP000023152">
    <property type="component" value="Unassembled WGS sequence"/>
</dbReference>
<dbReference type="InterPro" id="IPR011054">
    <property type="entry name" value="Rudment_hybrid_motif"/>
</dbReference>
<dbReference type="SMART" id="SM00878">
    <property type="entry name" value="Biotin_carb_C"/>
    <property type="match status" value="1"/>
</dbReference>
<dbReference type="InterPro" id="IPR005482">
    <property type="entry name" value="Biotin_COase_C"/>
</dbReference>
<dbReference type="PROSITE" id="PS00867">
    <property type="entry name" value="CPSASE_2"/>
    <property type="match status" value="1"/>
</dbReference>
<dbReference type="InterPro" id="IPR050856">
    <property type="entry name" value="Biotin_carboxylase_complex"/>
</dbReference>
<evidence type="ECO:0000256" key="2">
    <source>
        <dbReference type="ARBA" id="ARBA00022741"/>
    </source>
</evidence>
<evidence type="ECO:0000256" key="1">
    <source>
        <dbReference type="ARBA" id="ARBA00022598"/>
    </source>
</evidence>
<reference evidence="8 9" key="1">
    <citation type="journal article" date="2013" name="Curr. Biol.">
        <title>The Genome of the Foraminiferan Reticulomyxa filosa.</title>
        <authorList>
            <person name="Glockner G."/>
            <person name="Hulsmann N."/>
            <person name="Schleicher M."/>
            <person name="Noegel A.A."/>
            <person name="Eichinger L."/>
            <person name="Gallinger C."/>
            <person name="Pawlowski J."/>
            <person name="Sierra R."/>
            <person name="Euteneuer U."/>
            <person name="Pillet L."/>
            <person name="Moustafa A."/>
            <person name="Platzer M."/>
            <person name="Groth M."/>
            <person name="Szafranski K."/>
            <person name="Schliwa M."/>
        </authorList>
    </citation>
    <scope>NUCLEOTIDE SEQUENCE [LARGE SCALE GENOMIC DNA]</scope>
</reference>
<feature type="domain" description="Biotin carboxylation" evidence="7">
    <location>
        <begin position="1"/>
        <end position="220"/>
    </location>
</feature>
<dbReference type="GO" id="GO:0005739">
    <property type="term" value="C:mitochondrion"/>
    <property type="evidence" value="ECO:0007669"/>
    <property type="project" value="TreeGrafter"/>
</dbReference>
<comment type="caution">
    <text evidence="8">The sequence shown here is derived from an EMBL/GenBank/DDBJ whole genome shotgun (WGS) entry which is preliminary data.</text>
</comment>
<evidence type="ECO:0000256" key="5">
    <source>
        <dbReference type="PROSITE-ProRule" id="PRU00409"/>
    </source>
</evidence>
<dbReference type="Pfam" id="PF02785">
    <property type="entry name" value="Biotin_carb_C"/>
    <property type="match status" value="1"/>
</dbReference>
<keyword evidence="1" id="KW-0436">Ligase</keyword>
<feature type="domain" description="ATP-grasp" evidence="6">
    <location>
        <begin position="17"/>
        <end position="88"/>
    </location>
</feature>
<dbReference type="OrthoDB" id="196847at2759"/>
<keyword evidence="4" id="KW-0092">Biotin</keyword>
<dbReference type="Gene3D" id="3.30.470.20">
    <property type="entry name" value="ATP-grasp fold, B domain"/>
    <property type="match status" value="1"/>
</dbReference>
<evidence type="ECO:0000259" key="6">
    <source>
        <dbReference type="PROSITE" id="PS50975"/>
    </source>
</evidence>
<organism evidence="8 9">
    <name type="scientific">Reticulomyxa filosa</name>
    <dbReference type="NCBI Taxonomy" id="46433"/>
    <lineage>
        <taxon>Eukaryota</taxon>
        <taxon>Sar</taxon>
        <taxon>Rhizaria</taxon>
        <taxon>Retaria</taxon>
        <taxon>Foraminifera</taxon>
        <taxon>Monothalamids</taxon>
        <taxon>Reticulomyxidae</taxon>
        <taxon>Reticulomyxa</taxon>
    </lineage>
</organism>
<dbReference type="PROSITE" id="PS50975">
    <property type="entry name" value="ATP_GRASP"/>
    <property type="match status" value="1"/>
</dbReference>
<keyword evidence="2 5" id="KW-0547">Nucleotide-binding</keyword>
<dbReference type="AlphaFoldDB" id="X6MG95"/>
<dbReference type="InterPro" id="IPR011761">
    <property type="entry name" value="ATP-grasp"/>
</dbReference>
<dbReference type="GO" id="GO:0046872">
    <property type="term" value="F:metal ion binding"/>
    <property type="evidence" value="ECO:0007669"/>
    <property type="project" value="InterPro"/>
</dbReference>
<dbReference type="InterPro" id="IPR005479">
    <property type="entry name" value="CPAse_ATP-bd"/>
</dbReference>
<evidence type="ECO:0000256" key="4">
    <source>
        <dbReference type="ARBA" id="ARBA00023267"/>
    </source>
</evidence>
<accession>X6MG95</accession>
<dbReference type="PANTHER" id="PTHR18866">
    <property type="entry name" value="CARBOXYLASE:PYRUVATE/ACETYL-COA/PROPIONYL-COA CARBOXYLASE"/>
    <property type="match status" value="1"/>
</dbReference>
<name>X6MG95_RETFI</name>
<dbReference type="InterPro" id="IPR011764">
    <property type="entry name" value="Biotin_carboxylation_dom"/>
</dbReference>
<dbReference type="SUPFAM" id="SSF56059">
    <property type="entry name" value="Glutathione synthetase ATP-binding domain-like"/>
    <property type="match status" value="1"/>
</dbReference>
<dbReference type="GO" id="GO:0005524">
    <property type="term" value="F:ATP binding"/>
    <property type="evidence" value="ECO:0007669"/>
    <property type="project" value="UniProtKB-UniRule"/>
</dbReference>
<dbReference type="PANTHER" id="PTHR18866:SF33">
    <property type="entry name" value="METHYLCROTONOYL-COA CARBOXYLASE SUBUNIT ALPHA, MITOCHONDRIAL-RELATED"/>
    <property type="match status" value="1"/>
</dbReference>